<dbReference type="Proteomes" id="UP000308600">
    <property type="component" value="Unassembled WGS sequence"/>
</dbReference>
<organism evidence="1 2">
    <name type="scientific">Pluteus cervinus</name>
    <dbReference type="NCBI Taxonomy" id="181527"/>
    <lineage>
        <taxon>Eukaryota</taxon>
        <taxon>Fungi</taxon>
        <taxon>Dikarya</taxon>
        <taxon>Basidiomycota</taxon>
        <taxon>Agaricomycotina</taxon>
        <taxon>Agaricomycetes</taxon>
        <taxon>Agaricomycetidae</taxon>
        <taxon>Agaricales</taxon>
        <taxon>Pluteineae</taxon>
        <taxon>Pluteaceae</taxon>
        <taxon>Pluteus</taxon>
    </lineage>
</organism>
<reference evidence="1 2" key="1">
    <citation type="journal article" date="2019" name="Nat. Ecol. Evol.">
        <title>Megaphylogeny resolves global patterns of mushroom evolution.</title>
        <authorList>
            <person name="Varga T."/>
            <person name="Krizsan K."/>
            <person name="Foldi C."/>
            <person name="Dima B."/>
            <person name="Sanchez-Garcia M."/>
            <person name="Sanchez-Ramirez S."/>
            <person name="Szollosi G.J."/>
            <person name="Szarkandi J.G."/>
            <person name="Papp V."/>
            <person name="Albert L."/>
            <person name="Andreopoulos W."/>
            <person name="Angelini C."/>
            <person name="Antonin V."/>
            <person name="Barry K.W."/>
            <person name="Bougher N.L."/>
            <person name="Buchanan P."/>
            <person name="Buyck B."/>
            <person name="Bense V."/>
            <person name="Catcheside P."/>
            <person name="Chovatia M."/>
            <person name="Cooper J."/>
            <person name="Damon W."/>
            <person name="Desjardin D."/>
            <person name="Finy P."/>
            <person name="Geml J."/>
            <person name="Haridas S."/>
            <person name="Hughes K."/>
            <person name="Justo A."/>
            <person name="Karasinski D."/>
            <person name="Kautmanova I."/>
            <person name="Kiss B."/>
            <person name="Kocsube S."/>
            <person name="Kotiranta H."/>
            <person name="LaButti K.M."/>
            <person name="Lechner B.E."/>
            <person name="Liimatainen K."/>
            <person name="Lipzen A."/>
            <person name="Lukacs Z."/>
            <person name="Mihaltcheva S."/>
            <person name="Morgado L.N."/>
            <person name="Niskanen T."/>
            <person name="Noordeloos M.E."/>
            <person name="Ohm R.A."/>
            <person name="Ortiz-Santana B."/>
            <person name="Ovrebo C."/>
            <person name="Racz N."/>
            <person name="Riley R."/>
            <person name="Savchenko A."/>
            <person name="Shiryaev A."/>
            <person name="Soop K."/>
            <person name="Spirin V."/>
            <person name="Szebenyi C."/>
            <person name="Tomsovsky M."/>
            <person name="Tulloss R.E."/>
            <person name="Uehling J."/>
            <person name="Grigoriev I.V."/>
            <person name="Vagvolgyi C."/>
            <person name="Papp T."/>
            <person name="Martin F.M."/>
            <person name="Miettinen O."/>
            <person name="Hibbett D.S."/>
            <person name="Nagy L.G."/>
        </authorList>
    </citation>
    <scope>NUCLEOTIDE SEQUENCE [LARGE SCALE GENOMIC DNA]</scope>
    <source>
        <strain evidence="1 2">NL-1719</strain>
    </source>
</reference>
<keyword evidence="2" id="KW-1185">Reference proteome</keyword>
<sequence>MLDIRLLGMHQEKCDQTLDEWMPYRAIRWTAEGLEHEYKTKLSWMVLFLFLVPSLPPVVLLLLSSPRVGWRT</sequence>
<evidence type="ECO:0000313" key="2">
    <source>
        <dbReference type="Proteomes" id="UP000308600"/>
    </source>
</evidence>
<accession>A0ACD3AZV5</accession>
<dbReference type="EMBL" id="ML208302">
    <property type="protein sequence ID" value="TFK71162.1"/>
    <property type="molecule type" value="Genomic_DNA"/>
</dbReference>
<gene>
    <name evidence="1" type="ORF">BDN72DRAFT_483180</name>
</gene>
<name>A0ACD3AZV5_9AGAR</name>
<proteinExistence type="predicted"/>
<protein>
    <submittedName>
        <fullName evidence="1">Uncharacterized protein</fullName>
    </submittedName>
</protein>
<evidence type="ECO:0000313" key="1">
    <source>
        <dbReference type="EMBL" id="TFK71162.1"/>
    </source>
</evidence>